<dbReference type="CDD" id="cd09631">
    <property type="entry name" value="DOMON_DOH"/>
    <property type="match status" value="1"/>
</dbReference>
<feature type="binding site" description="axial binding residue" evidence="9">
    <location>
        <position position="281"/>
    </location>
    <ligand>
        <name>heme b</name>
        <dbReference type="ChEBI" id="CHEBI:60344"/>
        <label>1</label>
    </ligand>
    <ligandPart>
        <name>Fe</name>
        <dbReference type="ChEBI" id="CHEBI:18248"/>
    </ligandPart>
</feature>
<feature type="domain" description="Cytochrome b561" evidence="13">
    <location>
        <begin position="176"/>
        <end position="372"/>
    </location>
</feature>
<dbReference type="GO" id="GO:0046872">
    <property type="term" value="F:metal ion binding"/>
    <property type="evidence" value="ECO:0007669"/>
    <property type="project" value="UniProtKB-KW"/>
</dbReference>
<dbReference type="PROSITE" id="PS50836">
    <property type="entry name" value="DOMON"/>
    <property type="match status" value="1"/>
</dbReference>
<dbReference type="InterPro" id="IPR005018">
    <property type="entry name" value="DOMON_domain"/>
</dbReference>
<dbReference type="GO" id="GO:0016020">
    <property type="term" value="C:membrane"/>
    <property type="evidence" value="ECO:0007669"/>
    <property type="project" value="UniProtKB-SubCell"/>
</dbReference>
<evidence type="ECO:0000259" key="12">
    <source>
        <dbReference type="PROSITE" id="PS50836"/>
    </source>
</evidence>
<name>A0AAV8DER5_9POAL</name>
<feature type="binding site" description="axial binding residue" evidence="9">
    <location>
        <position position="216"/>
    </location>
    <ligand>
        <name>heme b</name>
        <dbReference type="ChEBI" id="CHEBI:60344"/>
        <label>1</label>
    </ligand>
    <ligandPart>
        <name>Fe</name>
        <dbReference type="ChEBI" id="CHEBI:18248"/>
    </ligandPart>
</feature>
<dbReference type="Gene3D" id="1.20.120.1770">
    <property type="match status" value="1"/>
</dbReference>
<reference evidence="14" key="1">
    <citation type="submission" date="2022-08" db="EMBL/GenBank/DDBJ databases">
        <authorList>
            <person name="Marques A."/>
        </authorList>
    </citation>
    <scope>NUCLEOTIDE SEQUENCE</scope>
    <source>
        <strain evidence="14">RhyPub2mFocal</strain>
        <tissue evidence="14">Leaves</tissue>
    </source>
</reference>
<dbReference type="Proteomes" id="UP001140206">
    <property type="component" value="Chromosome 4"/>
</dbReference>
<keyword evidence="2 8" id="KW-0813">Transport</keyword>
<evidence type="ECO:0000256" key="1">
    <source>
        <dbReference type="ARBA" id="ARBA00004370"/>
    </source>
</evidence>
<dbReference type="InterPro" id="IPR017214">
    <property type="entry name" value="UCP037471"/>
</dbReference>
<accession>A0AAV8DER5</accession>
<keyword evidence="9" id="KW-0479">Metal-binding</keyword>
<evidence type="ECO:0000256" key="9">
    <source>
        <dbReference type="PIRSR" id="PIRSR037471-1"/>
    </source>
</evidence>
<keyword evidence="5 8" id="KW-0249">Electron transport</keyword>
<dbReference type="PANTHER" id="PTHR23130:SF162">
    <property type="entry name" value="OS05G0237200 PROTEIN"/>
    <property type="match status" value="1"/>
</dbReference>
<feature type="transmembrane region" description="Helical" evidence="10">
    <location>
        <begin position="348"/>
        <end position="368"/>
    </location>
</feature>
<evidence type="ECO:0000259" key="13">
    <source>
        <dbReference type="PROSITE" id="PS50939"/>
    </source>
</evidence>
<keyword evidence="6 10" id="KW-1133">Transmembrane helix</keyword>
<sequence>MKHISSMESALICRFGSWVLVFASIMAVHSQMDSCGADLGSFLPAPFNTSCLACKPIWKTFILRYYQSHDNTVSIVLSSIYTSGWVGIGFSPDGMMVGSSAMVGWIDTSGRSFIKQYDLQGRSSSDVIVDEGKLMLTSVSPKVVLYGVNIYLMFQVRFSKQVESQEVILAYANESPNHLQLTKHDDKISVSFDFSSGGSTVPTSPSSYPYQLKRNHGALAIFSWGILLPIGAIIARYFRHKDPLWFYLHVAIQFLGYLVGIAAVLAGISLYNKLNSDFRSHKSLGIFILVLASLQVIAFFVRPDKESKLRMYWNWFHNWLGRLALFLAAINITLGLKIGDAGSSWKLVYGIILAIILSIFSVLETMLWTNWSKKPVSPPSI</sequence>
<keyword evidence="7 8" id="KW-0472">Membrane</keyword>
<evidence type="ECO:0000313" key="14">
    <source>
        <dbReference type="EMBL" id="KAJ4765586.1"/>
    </source>
</evidence>
<dbReference type="InterPro" id="IPR006593">
    <property type="entry name" value="Cyt_b561/ferric_Rdtase_TM"/>
</dbReference>
<dbReference type="CDD" id="cd08760">
    <property type="entry name" value="Cyt_b561_FRRS1_like"/>
    <property type="match status" value="1"/>
</dbReference>
<gene>
    <name evidence="14" type="ORF">LUZ62_075961</name>
</gene>
<evidence type="ECO:0000256" key="7">
    <source>
        <dbReference type="ARBA" id="ARBA00023136"/>
    </source>
</evidence>
<feature type="transmembrane region" description="Helical" evidence="10">
    <location>
        <begin position="316"/>
        <end position="336"/>
    </location>
</feature>
<dbReference type="EMBL" id="JAMFTS010000004">
    <property type="protein sequence ID" value="KAJ4765586.1"/>
    <property type="molecule type" value="Genomic_DNA"/>
</dbReference>
<dbReference type="PIRSF" id="PIRSF037471">
    <property type="entry name" value="UCP037471"/>
    <property type="match status" value="1"/>
</dbReference>
<feature type="transmembrane region" description="Helical" evidence="10">
    <location>
        <begin position="244"/>
        <end position="271"/>
    </location>
</feature>
<feature type="chain" id="PRO_5043529742" description="Cytochrome b561 and DOMON domain-containing protein" evidence="11">
    <location>
        <begin position="31"/>
        <end position="381"/>
    </location>
</feature>
<keyword evidence="3 10" id="KW-0812">Transmembrane</keyword>
<evidence type="ECO:0000256" key="2">
    <source>
        <dbReference type="ARBA" id="ARBA00022448"/>
    </source>
</evidence>
<comment type="subcellular location">
    <subcellularLocation>
        <location evidence="1">Membrane</location>
    </subcellularLocation>
</comment>
<dbReference type="InterPro" id="IPR045266">
    <property type="entry name" value="DOH_DOMON"/>
</dbReference>
<feature type="transmembrane region" description="Helical" evidence="10">
    <location>
        <begin position="217"/>
        <end position="238"/>
    </location>
</feature>
<evidence type="ECO:0000313" key="15">
    <source>
        <dbReference type="Proteomes" id="UP001140206"/>
    </source>
</evidence>
<evidence type="ECO:0000256" key="11">
    <source>
        <dbReference type="SAM" id="SignalP"/>
    </source>
</evidence>
<feature type="transmembrane region" description="Helical" evidence="10">
    <location>
        <begin position="283"/>
        <end position="301"/>
    </location>
</feature>
<dbReference type="AlphaFoldDB" id="A0AAV8DER5"/>
<keyword evidence="9" id="KW-0408">Iron</keyword>
<evidence type="ECO:0000256" key="3">
    <source>
        <dbReference type="ARBA" id="ARBA00022692"/>
    </source>
</evidence>
<comment type="caution">
    <text evidence="14">The sequence shown here is derived from an EMBL/GenBank/DDBJ whole genome shotgun (WGS) entry which is preliminary data.</text>
</comment>
<proteinExistence type="predicted"/>
<dbReference type="Pfam" id="PF03188">
    <property type="entry name" value="Cytochrom_B561"/>
    <property type="match status" value="1"/>
</dbReference>
<evidence type="ECO:0000256" key="8">
    <source>
        <dbReference type="PIRNR" id="PIRNR037471"/>
    </source>
</evidence>
<keyword evidence="15" id="KW-1185">Reference proteome</keyword>
<evidence type="ECO:0000256" key="10">
    <source>
        <dbReference type="SAM" id="Phobius"/>
    </source>
</evidence>
<dbReference type="SMART" id="SM00665">
    <property type="entry name" value="B561"/>
    <property type="match status" value="1"/>
</dbReference>
<feature type="signal peptide" evidence="11">
    <location>
        <begin position="1"/>
        <end position="30"/>
    </location>
</feature>
<evidence type="ECO:0000256" key="4">
    <source>
        <dbReference type="ARBA" id="ARBA00022729"/>
    </source>
</evidence>
<dbReference type="SMART" id="SM00664">
    <property type="entry name" value="DoH"/>
    <property type="match status" value="1"/>
</dbReference>
<dbReference type="PANTHER" id="PTHR23130">
    <property type="entry name" value="CYTOCHROME B561 AND DOMON DOMAIN-CONTAINING PROTEIN"/>
    <property type="match status" value="1"/>
</dbReference>
<evidence type="ECO:0000256" key="5">
    <source>
        <dbReference type="ARBA" id="ARBA00022982"/>
    </source>
</evidence>
<protein>
    <recommendedName>
        <fullName evidence="8">Cytochrome b561 and DOMON domain-containing protein</fullName>
    </recommendedName>
</protein>
<dbReference type="PROSITE" id="PS50939">
    <property type="entry name" value="CYTOCHROME_B561"/>
    <property type="match status" value="1"/>
</dbReference>
<feature type="domain" description="DOMON" evidence="12">
    <location>
        <begin position="59"/>
        <end position="174"/>
    </location>
</feature>
<feature type="binding site" description="axial binding residue" evidence="9">
    <location>
        <position position="249"/>
    </location>
    <ligand>
        <name>heme b</name>
        <dbReference type="ChEBI" id="CHEBI:60344"/>
        <label>1</label>
    </ligand>
    <ligandPart>
        <name>Fe</name>
        <dbReference type="ChEBI" id="CHEBI:18248"/>
    </ligandPart>
</feature>
<feature type="binding site" description="axial binding residue" evidence="9">
    <location>
        <position position="317"/>
    </location>
    <ligand>
        <name>heme b</name>
        <dbReference type="ChEBI" id="CHEBI:60344"/>
        <label>1</label>
    </ligand>
    <ligandPart>
        <name>Fe</name>
        <dbReference type="ChEBI" id="CHEBI:18248"/>
    </ligandPart>
</feature>
<keyword evidence="4 11" id="KW-0732">Signal</keyword>
<comment type="cofactor">
    <cofactor evidence="8">
        <name>heme b</name>
        <dbReference type="ChEBI" id="CHEBI:60344"/>
    </cofactor>
    <text evidence="8">Binds 2 heme b groups non-covalently.</text>
</comment>
<evidence type="ECO:0000256" key="6">
    <source>
        <dbReference type="ARBA" id="ARBA00022989"/>
    </source>
</evidence>
<organism evidence="14 15">
    <name type="scientific">Rhynchospora pubera</name>
    <dbReference type="NCBI Taxonomy" id="906938"/>
    <lineage>
        <taxon>Eukaryota</taxon>
        <taxon>Viridiplantae</taxon>
        <taxon>Streptophyta</taxon>
        <taxon>Embryophyta</taxon>
        <taxon>Tracheophyta</taxon>
        <taxon>Spermatophyta</taxon>
        <taxon>Magnoliopsida</taxon>
        <taxon>Liliopsida</taxon>
        <taxon>Poales</taxon>
        <taxon>Cyperaceae</taxon>
        <taxon>Cyperoideae</taxon>
        <taxon>Rhynchosporeae</taxon>
        <taxon>Rhynchospora</taxon>
    </lineage>
</organism>
<dbReference type="Pfam" id="PF03351">
    <property type="entry name" value="DOMON"/>
    <property type="match status" value="1"/>
</dbReference>